<proteinExistence type="predicted"/>
<name>A0A173S9J3_9FIRM</name>
<evidence type="ECO:0000313" key="2">
    <source>
        <dbReference type="Proteomes" id="UP000095495"/>
    </source>
</evidence>
<accession>A0A173S9J3</accession>
<reference evidence="1 2" key="1">
    <citation type="submission" date="2015-09" db="EMBL/GenBank/DDBJ databases">
        <authorList>
            <consortium name="Pathogen Informatics"/>
        </authorList>
    </citation>
    <scope>NUCLEOTIDE SEQUENCE [LARGE SCALE GENOMIC DNA]</scope>
    <source>
        <strain evidence="1 2">2789STDY5608863</strain>
    </source>
</reference>
<evidence type="ECO:0000313" key="1">
    <source>
        <dbReference type="EMBL" id="CUM86399.1"/>
    </source>
</evidence>
<dbReference type="Proteomes" id="UP000095495">
    <property type="component" value="Unassembled WGS sequence"/>
</dbReference>
<organism evidence="1 2">
    <name type="scientific">Roseburia faecis</name>
    <dbReference type="NCBI Taxonomy" id="301302"/>
    <lineage>
        <taxon>Bacteria</taxon>
        <taxon>Bacillati</taxon>
        <taxon>Bacillota</taxon>
        <taxon>Clostridia</taxon>
        <taxon>Lachnospirales</taxon>
        <taxon>Lachnospiraceae</taxon>
        <taxon>Roseburia</taxon>
    </lineage>
</organism>
<sequence>MARYPKKATYRTFVIDSKTGEWKQIDPKDIPQNKIDELCDKFALGAGYKRVE</sequence>
<gene>
    <name evidence="1" type="ORF">ERS852420_01159</name>
</gene>
<dbReference type="EMBL" id="CYXV01000004">
    <property type="protein sequence ID" value="CUM86399.1"/>
    <property type="molecule type" value="Genomic_DNA"/>
</dbReference>
<dbReference type="AlphaFoldDB" id="A0A173S9J3"/>
<protein>
    <submittedName>
        <fullName evidence="1">Uncharacterized protein</fullName>
    </submittedName>
</protein>
<dbReference type="RefSeq" id="WP_156337528.1">
    <property type="nucleotide sequence ID" value="NZ_CYXV01000004.1"/>
</dbReference>